<protein>
    <submittedName>
        <fullName evidence="2">Sporulation stage III protein AB</fullName>
    </submittedName>
</protein>
<sequence>MLVIGYLGLIAGLGCLGLLQASRIKRRPKELREVINAMALLDTEIVWGITPLPEAFGILKERSEEPWNQFFAELEKQLLKGENMRTAWLDTTKKLRSRFCLSEDDWKVIMDISKGLGRSDKAEQHKQLALAQKHLEAIKESAGEDAEKKAKMWSYLGFLSGAALVILII</sequence>
<evidence type="ECO:0000313" key="2">
    <source>
        <dbReference type="EMBL" id="ADY56212.1"/>
    </source>
</evidence>
<reference evidence="2 3" key="1">
    <citation type="journal article" date="2011" name="Stand. Genomic Sci.">
        <title>Complete genome sequence of Syntrophobotulus glycolicus type strain (FlGlyR).</title>
        <authorList>
            <person name="Han C."/>
            <person name="Mwirichia R."/>
            <person name="Chertkov O."/>
            <person name="Held B."/>
            <person name="Lapidus A."/>
            <person name="Nolan M."/>
            <person name="Lucas S."/>
            <person name="Hammon N."/>
            <person name="Deshpande S."/>
            <person name="Cheng J.F."/>
            <person name="Tapia R."/>
            <person name="Goodwin L."/>
            <person name="Pitluck S."/>
            <person name="Huntemann M."/>
            <person name="Liolios K."/>
            <person name="Ivanova N."/>
            <person name="Pagani I."/>
            <person name="Mavromatis K."/>
            <person name="Ovchinikova G."/>
            <person name="Pati A."/>
            <person name="Chen A."/>
            <person name="Palaniappan K."/>
            <person name="Land M."/>
            <person name="Hauser L."/>
            <person name="Brambilla E.M."/>
            <person name="Rohde M."/>
            <person name="Spring S."/>
            <person name="Sikorski J."/>
            <person name="Goker M."/>
            <person name="Woyke T."/>
            <person name="Bristow J."/>
            <person name="Eisen J.A."/>
            <person name="Markowitz V."/>
            <person name="Hugenholtz P."/>
            <person name="Kyrpides N.C."/>
            <person name="Klenk H.P."/>
            <person name="Detter J.C."/>
        </authorList>
    </citation>
    <scope>NUCLEOTIDE SEQUENCE [LARGE SCALE GENOMIC DNA]</scope>
    <source>
        <strain evidence="3">DSM 8271 / FlGlyR</strain>
    </source>
</reference>
<keyword evidence="3" id="KW-1185">Reference proteome</keyword>
<dbReference type="Pfam" id="PF09548">
    <property type="entry name" value="Spore_III_AB"/>
    <property type="match status" value="1"/>
</dbReference>
<accession>F0T0S3</accession>
<feature type="transmembrane region" description="Helical" evidence="1">
    <location>
        <begin position="6"/>
        <end position="22"/>
    </location>
</feature>
<dbReference type="KEGG" id="sgy:Sgly_1916"/>
<evidence type="ECO:0000256" key="1">
    <source>
        <dbReference type="SAM" id="Phobius"/>
    </source>
</evidence>
<dbReference type="eggNOG" id="ENOG5032S0Q">
    <property type="taxonomic scope" value="Bacteria"/>
</dbReference>
<proteinExistence type="predicted"/>
<dbReference type="Proteomes" id="UP000007488">
    <property type="component" value="Chromosome"/>
</dbReference>
<dbReference type="OrthoDB" id="1957909at2"/>
<keyword evidence="1" id="KW-0812">Transmembrane</keyword>
<name>F0T0S3_SYNGF</name>
<dbReference type="HOGENOM" id="CLU_120887_1_2_9"/>
<dbReference type="AlphaFoldDB" id="F0T0S3"/>
<keyword evidence="1" id="KW-0472">Membrane</keyword>
<reference evidence="3" key="2">
    <citation type="submission" date="2011-02" db="EMBL/GenBank/DDBJ databases">
        <title>The complete genome of Syntrophobotulus glycolicus DSM 8271.</title>
        <authorList>
            <person name="Lucas S."/>
            <person name="Copeland A."/>
            <person name="Lapidus A."/>
            <person name="Bruce D."/>
            <person name="Goodwin L."/>
            <person name="Pitluck S."/>
            <person name="Kyrpides N."/>
            <person name="Mavromatis K."/>
            <person name="Pagani I."/>
            <person name="Ivanova N."/>
            <person name="Mikhailova N."/>
            <person name="Chertkov O."/>
            <person name="Held B."/>
            <person name="Detter J.C."/>
            <person name="Tapia R."/>
            <person name="Han C."/>
            <person name="Land M."/>
            <person name="Hauser L."/>
            <person name="Markowitz V."/>
            <person name="Cheng J.-F."/>
            <person name="Hugenholtz P."/>
            <person name="Woyke T."/>
            <person name="Wu D."/>
            <person name="Spring S."/>
            <person name="Schroeder M."/>
            <person name="Brambilla E."/>
            <person name="Klenk H.-P."/>
            <person name="Eisen J.A."/>
        </authorList>
    </citation>
    <scope>NUCLEOTIDE SEQUENCE [LARGE SCALE GENOMIC DNA]</scope>
    <source>
        <strain evidence="3">DSM 8271 / FlGlyR</strain>
    </source>
</reference>
<keyword evidence="1" id="KW-1133">Transmembrane helix</keyword>
<dbReference type="InterPro" id="IPR014198">
    <property type="entry name" value="Spore_III_AB"/>
</dbReference>
<dbReference type="RefSeq" id="WP_013625080.1">
    <property type="nucleotide sequence ID" value="NC_015172.1"/>
</dbReference>
<dbReference type="EMBL" id="CP002547">
    <property type="protein sequence ID" value="ADY56212.1"/>
    <property type="molecule type" value="Genomic_DNA"/>
</dbReference>
<organism evidence="2 3">
    <name type="scientific">Syntrophobotulus glycolicus (strain DSM 8271 / FlGlyR)</name>
    <dbReference type="NCBI Taxonomy" id="645991"/>
    <lineage>
        <taxon>Bacteria</taxon>
        <taxon>Bacillati</taxon>
        <taxon>Bacillota</taxon>
        <taxon>Clostridia</taxon>
        <taxon>Eubacteriales</taxon>
        <taxon>Desulfitobacteriaceae</taxon>
        <taxon>Syntrophobotulus</taxon>
    </lineage>
</organism>
<dbReference type="STRING" id="645991.Sgly_1916"/>
<gene>
    <name evidence="2" type="ordered locus">Sgly_1916</name>
</gene>
<evidence type="ECO:0000313" key="3">
    <source>
        <dbReference type="Proteomes" id="UP000007488"/>
    </source>
</evidence>
<dbReference type="PIRSF" id="PIRSF021435">
    <property type="entry name" value="SpoIIIAB"/>
    <property type="match status" value="1"/>
</dbReference>